<feature type="transmembrane region" description="Helical" evidence="6">
    <location>
        <begin position="105"/>
        <end position="126"/>
    </location>
</feature>
<feature type="domain" description="VTT" evidence="7">
    <location>
        <begin position="38"/>
        <end position="156"/>
    </location>
</feature>
<dbReference type="RefSeq" id="WP_191158318.1">
    <property type="nucleotide sequence ID" value="NZ_JACXAI010000011.1"/>
</dbReference>
<evidence type="ECO:0000256" key="2">
    <source>
        <dbReference type="ARBA" id="ARBA00022475"/>
    </source>
</evidence>
<dbReference type="Proteomes" id="UP000626844">
    <property type="component" value="Unassembled WGS sequence"/>
</dbReference>
<evidence type="ECO:0000256" key="6">
    <source>
        <dbReference type="RuleBase" id="RU366058"/>
    </source>
</evidence>
<evidence type="ECO:0000313" key="8">
    <source>
        <dbReference type="EMBL" id="MBD1380630.1"/>
    </source>
</evidence>
<dbReference type="PANTHER" id="PTHR12677">
    <property type="entry name" value="GOLGI APPARATUS MEMBRANE PROTEIN TVP38-RELATED"/>
    <property type="match status" value="1"/>
</dbReference>
<comment type="similarity">
    <text evidence="6">Belongs to the TVP38/TMEM64 family.</text>
</comment>
<dbReference type="PANTHER" id="PTHR12677:SF55">
    <property type="entry name" value="UNDECAPRENYL PHOSPHATE TRANSPORTER SAOUHSC_00901-RELATED"/>
    <property type="match status" value="1"/>
</dbReference>
<feature type="transmembrane region" description="Helical" evidence="6">
    <location>
        <begin position="53"/>
        <end position="75"/>
    </location>
</feature>
<dbReference type="InterPro" id="IPR032816">
    <property type="entry name" value="VTT_dom"/>
</dbReference>
<gene>
    <name evidence="8" type="ORF">IC621_10345</name>
</gene>
<keyword evidence="5 6" id="KW-0472">Membrane</keyword>
<keyword evidence="4 6" id="KW-1133">Transmembrane helix</keyword>
<proteinExistence type="inferred from homology"/>
<sequence length="207" mass="23648">MLSWFTEENLMELLQQFRTLGPLFGILLPFLEALFPFLPLVVFVVANANAFGLWLGFLFSWIGASSGAIVVFLFIRWLGDRKFMGVVRRNKTVKRLMLWVERHGFGPLFLLLCFPFTPSAAVNIVAGLSKISIWQFMLAVFTGKLVMIFLISFIGHDIRSLIDQPERSAFAIIIILVMWIAGKQIEKRMNAKMIEKQKNTSRSGEEE</sequence>
<organism evidence="8 9">
    <name type="scientific">Metabacillus arenae</name>
    <dbReference type="NCBI Taxonomy" id="2771434"/>
    <lineage>
        <taxon>Bacteria</taxon>
        <taxon>Bacillati</taxon>
        <taxon>Bacillota</taxon>
        <taxon>Bacilli</taxon>
        <taxon>Bacillales</taxon>
        <taxon>Bacillaceae</taxon>
        <taxon>Metabacillus</taxon>
    </lineage>
</organism>
<reference evidence="8" key="1">
    <citation type="submission" date="2020-09" db="EMBL/GenBank/DDBJ databases">
        <title>A novel bacterium of genus Bacillus, isolated from South China Sea.</title>
        <authorList>
            <person name="Huang H."/>
            <person name="Mo K."/>
            <person name="Hu Y."/>
        </authorList>
    </citation>
    <scope>NUCLEOTIDE SEQUENCE</scope>
    <source>
        <strain evidence="8">IB182487</strain>
    </source>
</reference>
<keyword evidence="2 6" id="KW-1003">Cell membrane</keyword>
<evidence type="ECO:0000313" key="9">
    <source>
        <dbReference type="Proteomes" id="UP000626844"/>
    </source>
</evidence>
<dbReference type="GO" id="GO:0005886">
    <property type="term" value="C:plasma membrane"/>
    <property type="evidence" value="ECO:0007669"/>
    <property type="project" value="UniProtKB-SubCell"/>
</dbReference>
<evidence type="ECO:0000256" key="5">
    <source>
        <dbReference type="ARBA" id="ARBA00023136"/>
    </source>
</evidence>
<comment type="subcellular location">
    <subcellularLocation>
        <location evidence="1 6">Cell membrane</location>
        <topology evidence="1 6">Multi-pass membrane protein</topology>
    </subcellularLocation>
</comment>
<feature type="transmembrane region" description="Helical" evidence="6">
    <location>
        <begin position="167"/>
        <end position="185"/>
    </location>
</feature>
<evidence type="ECO:0000259" key="7">
    <source>
        <dbReference type="Pfam" id="PF09335"/>
    </source>
</evidence>
<evidence type="ECO:0000256" key="3">
    <source>
        <dbReference type="ARBA" id="ARBA00022692"/>
    </source>
</evidence>
<keyword evidence="3 6" id="KW-0812">Transmembrane</keyword>
<comment type="caution">
    <text evidence="8">The sequence shown here is derived from an EMBL/GenBank/DDBJ whole genome shotgun (WGS) entry which is preliminary data.</text>
</comment>
<dbReference type="InterPro" id="IPR015414">
    <property type="entry name" value="TMEM64"/>
</dbReference>
<dbReference type="Pfam" id="PF09335">
    <property type="entry name" value="VTT_dom"/>
    <property type="match status" value="1"/>
</dbReference>
<feature type="transmembrane region" description="Helical" evidence="6">
    <location>
        <begin position="20"/>
        <end position="46"/>
    </location>
</feature>
<dbReference type="AlphaFoldDB" id="A0A926RXF9"/>
<accession>A0A926RXF9</accession>
<name>A0A926RXF9_9BACI</name>
<evidence type="ECO:0000256" key="4">
    <source>
        <dbReference type="ARBA" id="ARBA00022989"/>
    </source>
</evidence>
<keyword evidence="9" id="KW-1185">Reference proteome</keyword>
<protein>
    <recommendedName>
        <fullName evidence="6">TVP38/TMEM64 family membrane protein</fullName>
    </recommendedName>
</protein>
<dbReference type="EMBL" id="JACXAI010000011">
    <property type="protein sequence ID" value="MBD1380630.1"/>
    <property type="molecule type" value="Genomic_DNA"/>
</dbReference>
<evidence type="ECO:0000256" key="1">
    <source>
        <dbReference type="ARBA" id="ARBA00004651"/>
    </source>
</evidence>
<feature type="transmembrane region" description="Helical" evidence="6">
    <location>
        <begin position="133"/>
        <end position="155"/>
    </location>
</feature>